<dbReference type="Proteomes" id="UP000663834">
    <property type="component" value="Unassembled WGS sequence"/>
</dbReference>
<dbReference type="EMBL" id="CAJNOW010001719">
    <property type="protein sequence ID" value="CAF1326868.1"/>
    <property type="molecule type" value="Genomic_DNA"/>
</dbReference>
<organism evidence="1 2">
    <name type="scientific">Rotaria magnacalcarata</name>
    <dbReference type="NCBI Taxonomy" id="392030"/>
    <lineage>
        <taxon>Eukaryota</taxon>
        <taxon>Metazoa</taxon>
        <taxon>Spiralia</taxon>
        <taxon>Gnathifera</taxon>
        <taxon>Rotifera</taxon>
        <taxon>Eurotatoria</taxon>
        <taxon>Bdelloidea</taxon>
        <taxon>Philodinida</taxon>
        <taxon>Philodinidae</taxon>
        <taxon>Rotaria</taxon>
    </lineage>
</organism>
<dbReference type="InterPro" id="IPR043136">
    <property type="entry name" value="B30.2/SPRY_sf"/>
</dbReference>
<dbReference type="InterPro" id="IPR013320">
    <property type="entry name" value="ConA-like_dom_sf"/>
</dbReference>
<protein>
    <submittedName>
        <fullName evidence="1">Uncharacterized protein</fullName>
    </submittedName>
</protein>
<name>A0A815FBB8_9BILA</name>
<reference evidence="1" key="1">
    <citation type="submission" date="2021-02" db="EMBL/GenBank/DDBJ databases">
        <authorList>
            <person name="Nowell W R."/>
        </authorList>
    </citation>
    <scope>NUCLEOTIDE SEQUENCE</scope>
</reference>
<evidence type="ECO:0000313" key="2">
    <source>
        <dbReference type="Proteomes" id="UP000663834"/>
    </source>
</evidence>
<comment type="caution">
    <text evidence="1">The sequence shown here is derived from an EMBL/GenBank/DDBJ whole genome shotgun (WGS) entry which is preliminary data.</text>
</comment>
<evidence type="ECO:0000313" key="1">
    <source>
        <dbReference type="EMBL" id="CAF1326868.1"/>
    </source>
</evidence>
<dbReference type="SUPFAM" id="SSF49899">
    <property type="entry name" value="Concanavalin A-like lectins/glucanases"/>
    <property type="match status" value="1"/>
</dbReference>
<proteinExistence type="predicted"/>
<sequence length="1702" mass="197312">MGQHLSIVNSLIVDWANKDTAGPKSNSMAYDNGNENINLFLSMKTFSDTTTNETQDHNDVPIWNSEKLLTEQIQKYLLKLTKNDELTWINTKINKLLIENGFIPVADRYRKAFQEMKVVFGKQQQLRESLQKKLGDDNDTNQFIVSEPCTESSENETDALQFPYFAVKLLASLLLESVKINEKVDPSISSQIIILANQLCEQIPIKTLSSFEQSPASRNFISKSLQPLISCINELSLSTDPIVATPAVEILLRFSIAQASFRDLLFIIHKLIFNTIDTYNLRNLFKEMNDCFTDISKQYEQVKQQLDTKTLAALACDDENKNSESITICREASKALIYILTLKSTSIVEKLSFIHEYIINNKYHVLIEQLFIELNKTDTILNWIEILCDHKSEKREAFTILYSFIDICFGQTHDINEEHKQRTKQVLESFQQFFLIRLVPKSILKRFESNKKDNNEIDELEISVDTASASVFAQYISYIFKNFINKTETISSEFINEIFVGLCLMTQTKLFSFDTVQPIFISILPLLAEYLLQYSSSEHNNMYSLYWLIGKMSFIMIIGSRQNSLEMKHFNQLKLFLFIGGCEKTAIENNTYLSNLYESNLAAYSNYQQSYPNQSSSSDHDFLMSIYDNIDQGKKLISKIKIYVNNRQYTLESIEQYTRGACAALFAVYIKHYDRINIAKLELSRTDDKRPHSKFISLYEYATHVETLFVTTKAQGGDCDELYKQIKIKTLFLLSTVKKSNLISIVQHDLSRLITNTNAEINARSITDIVLQRQRSPSRNVKHIFTVLRHTLQACIRFKKLMLAKRQAIQQNQDNESILHKQINNFVCNNIQKKMISIENEEIKSESDELTQCMVQQYQRAMTRLITYRFIHVFMEKALKLEEKQRALITLTIYLPYLRKSDVNWFYLEDIEVTNDELKKEIQNNYYSIIKNVLSFLLQSKIFERNVFYLLNLSYQSMDIHLLYHHQLIQILFKTYVSCIEEGGRVDSKLIGYNWFRVYLLKLCQNIQQEKLKQTMSEELAQQQDFVFNTLVLNELKGLRRLKQTLNIDSKDNTVECRNHSLNNSSIGWFLYATRNKTSELSNQFFSSKVEIELYTNQWLTLLLRCVHLYEHVRSICGTIDFIEELLYIYRNSQNRATSLLALKILRDLLSGTIDNMPNSIINNLLHEYLFSIGDSYTSQSITPEIVTELIYLYRTIMSRKSSWQLMTIELVFDSVTSSLNTIDWKSLETVDRKQWNYLLASLYILGRYIESYSIGSLVNIHKDRENDECYLGVIIDIDRIACDHATIATFSYLVHYLQANYTEWRVIDDLEIKVDVPPTNLLVLQDMNDSNLALHSLLDTLGYIIQIDKSPTDRFGENSFQPNDLRLLDRTHLEQYYFSINLSEQWKQKLVSNPNDQIASRTQTDSSSGISNKFEVQRDQSMMNTSSNNAAIYNKWKPYVSRMELELYKKGRHGSDTISIVPFPRHVAELGVLQECGLKHRFKGRIYLGYGHKSESFPTFTVENLALSEGNWYYCVKVPFGKLVQIGWATHGFTPNSSEGNGIGDDAYSWCFDGSRGTLYNNGEFVFLPPNVQRLRIKKNIASTTVKCNLLPNGPNTTFFPGVTVQSYMDEEDLCEFEDRLRNCCEFIISPEDMTECPLPDGYKPLLMPQLSHNSDSFVAYPYSAYLIGDNAQEFIYTPRNAPSTKIIFKLYLISMIIKFN</sequence>
<dbReference type="Gene3D" id="2.60.120.920">
    <property type="match status" value="1"/>
</dbReference>
<accession>A0A815FBB8</accession>
<gene>
    <name evidence="1" type="ORF">KQP761_LOCUS6034</name>
</gene>
<dbReference type="OrthoDB" id="443103at2759"/>